<dbReference type="PROSITE" id="PS50294">
    <property type="entry name" value="WD_REPEATS_REGION"/>
    <property type="match status" value="5"/>
</dbReference>
<dbReference type="RefSeq" id="WP_151971195.1">
    <property type="nucleotide sequence ID" value="NZ_AP019860.1"/>
</dbReference>
<proteinExistence type="predicted"/>
<dbReference type="Pfam" id="PF00069">
    <property type="entry name" value="Pkinase"/>
    <property type="match status" value="1"/>
</dbReference>
<feature type="repeat" description="WD" evidence="9">
    <location>
        <begin position="943"/>
        <end position="983"/>
    </location>
</feature>
<feature type="repeat" description="WD" evidence="9">
    <location>
        <begin position="697"/>
        <end position="729"/>
    </location>
</feature>
<dbReference type="InterPro" id="IPR011009">
    <property type="entry name" value="Kinase-like_dom_sf"/>
</dbReference>
<evidence type="ECO:0000256" key="3">
    <source>
        <dbReference type="ARBA" id="ARBA00022574"/>
    </source>
</evidence>
<keyword evidence="11" id="KW-1133">Transmembrane helix</keyword>
<dbReference type="PROSITE" id="PS00108">
    <property type="entry name" value="PROTEIN_KINASE_ST"/>
    <property type="match status" value="1"/>
</dbReference>
<keyword evidence="14" id="KW-1185">Reference proteome</keyword>
<evidence type="ECO:0000256" key="10">
    <source>
        <dbReference type="PROSITE-ProRule" id="PRU10141"/>
    </source>
</evidence>
<evidence type="ECO:0000256" key="6">
    <source>
        <dbReference type="ARBA" id="ARBA00022741"/>
    </source>
</evidence>
<dbReference type="GO" id="GO:0005524">
    <property type="term" value="F:ATP binding"/>
    <property type="evidence" value="ECO:0007669"/>
    <property type="project" value="UniProtKB-UniRule"/>
</dbReference>
<keyword evidence="11" id="KW-0472">Membrane</keyword>
<evidence type="ECO:0000256" key="2">
    <source>
        <dbReference type="ARBA" id="ARBA00022527"/>
    </source>
</evidence>
<dbReference type="PANTHER" id="PTHR22847:SF637">
    <property type="entry name" value="WD REPEAT DOMAIN 5B"/>
    <property type="match status" value="1"/>
</dbReference>
<dbReference type="InterPro" id="IPR001680">
    <property type="entry name" value="WD40_rpt"/>
</dbReference>
<dbReference type="AlphaFoldDB" id="A0A5S9IS66"/>
<dbReference type="FunFam" id="1.10.510.10:FF:000021">
    <property type="entry name" value="Serine/threonine protein kinase"/>
    <property type="match status" value="1"/>
</dbReference>
<dbReference type="InterPro" id="IPR036322">
    <property type="entry name" value="WD40_repeat_dom_sf"/>
</dbReference>
<dbReference type="CDD" id="cd14014">
    <property type="entry name" value="STKc_PknB_like"/>
    <property type="match status" value="1"/>
</dbReference>
<dbReference type="InterPro" id="IPR020472">
    <property type="entry name" value="WD40_PAC1"/>
</dbReference>
<dbReference type="InterPro" id="IPR008271">
    <property type="entry name" value="Ser/Thr_kinase_AS"/>
</dbReference>
<feature type="repeat" description="WD" evidence="9">
    <location>
        <begin position="984"/>
        <end position="1024"/>
    </location>
</feature>
<accession>A0A5S9IS66</accession>
<feature type="repeat" description="WD" evidence="9">
    <location>
        <begin position="667"/>
        <end position="696"/>
    </location>
</feature>
<keyword evidence="4" id="KW-0808">Transferase</keyword>
<evidence type="ECO:0000256" key="7">
    <source>
        <dbReference type="ARBA" id="ARBA00022777"/>
    </source>
</evidence>
<feature type="binding site" evidence="10">
    <location>
        <position position="57"/>
    </location>
    <ligand>
        <name>ATP</name>
        <dbReference type="ChEBI" id="CHEBI:30616"/>
    </ligand>
</feature>
<dbReference type="Proteomes" id="UP000326354">
    <property type="component" value="Chromosome"/>
</dbReference>
<protein>
    <recommendedName>
        <fullName evidence="1">non-specific serine/threonine protein kinase</fullName>
        <ecNumber evidence="1">2.7.11.1</ecNumber>
    </recommendedName>
</protein>
<dbReference type="PRINTS" id="PR00320">
    <property type="entry name" value="GPROTEINBRPT"/>
</dbReference>
<dbReference type="Pfam" id="PF00400">
    <property type="entry name" value="WD40"/>
    <property type="match status" value="8"/>
</dbReference>
<dbReference type="SMART" id="SM00320">
    <property type="entry name" value="WD40"/>
    <property type="match status" value="13"/>
</dbReference>
<feature type="repeat" description="WD" evidence="9">
    <location>
        <begin position="572"/>
        <end position="606"/>
    </location>
</feature>
<dbReference type="SUPFAM" id="SSF56112">
    <property type="entry name" value="Protein kinase-like (PK-like)"/>
    <property type="match status" value="1"/>
</dbReference>
<dbReference type="Gene3D" id="3.30.200.20">
    <property type="entry name" value="Phosphorylase Kinase, domain 1"/>
    <property type="match status" value="1"/>
</dbReference>
<keyword evidence="7" id="KW-0418">Kinase</keyword>
<keyword evidence="6 10" id="KW-0547">Nucleotide-binding</keyword>
<keyword evidence="2" id="KW-0723">Serine/threonine-protein kinase</keyword>
<dbReference type="PROSITE" id="PS00678">
    <property type="entry name" value="WD_REPEATS_1"/>
    <property type="match status" value="2"/>
</dbReference>
<evidence type="ECO:0000259" key="12">
    <source>
        <dbReference type="PROSITE" id="PS50011"/>
    </source>
</evidence>
<feature type="repeat" description="WD" evidence="9">
    <location>
        <begin position="781"/>
        <end position="813"/>
    </location>
</feature>
<dbReference type="OrthoDB" id="500858at2"/>
<evidence type="ECO:0000256" key="11">
    <source>
        <dbReference type="SAM" id="Phobius"/>
    </source>
</evidence>
<evidence type="ECO:0000256" key="5">
    <source>
        <dbReference type="ARBA" id="ARBA00022737"/>
    </source>
</evidence>
<keyword evidence="11" id="KW-0812">Transmembrane</keyword>
<dbReference type="Gene3D" id="2.130.10.10">
    <property type="entry name" value="YVTN repeat-like/Quinoprotein amine dehydrogenase"/>
    <property type="match status" value="3"/>
</dbReference>
<reference evidence="13 14" key="1">
    <citation type="submission" date="2019-08" db="EMBL/GenBank/DDBJ databases">
        <title>Complete genome sequence of Candidatus Uab amorphum.</title>
        <authorList>
            <person name="Shiratori T."/>
            <person name="Suzuki S."/>
            <person name="Kakizawa Y."/>
            <person name="Ishida K."/>
        </authorList>
    </citation>
    <scope>NUCLEOTIDE SEQUENCE [LARGE SCALE GENOMIC DNA]</scope>
    <source>
        <strain evidence="13 14">SRT547</strain>
    </source>
</reference>
<sequence length="1024" mass="116682">MRVGGRKIKNRSFQNPTRLQLGKMFLHYLIEEELGRGGMGVVYKAQDTKLNRTVAFKIILVDIEERQKQRFLQEARAIAQVDHPNVIKVFEVGEEPLCYYTMEYIQGGTLSQCIAQKLLKPTALANIFYKLADALYVMHKQKIVHRDLKPSNIMLSDSGEPKVMDFGLAKVLDSQISQSKDFLGTPAYMSPEQINNDNVDAKSDIYSLGASMYEGLTGRPVFQGDEIFNILYQIVQDDPIDPRRLNPDIPVDLEAICLKCIEKKPRKRYVSMKFLAKDLKNFMENRPISARPPTKIKALQKWVLRNKAITTIFFVALIAMVLSISIVIFSLHQQTQIKIEEAKKLNHEKNKVEMARQQAVTAHEKAQGLVVELRGVKTQLEQSLYRHTIALVDMYNRTGDISKVNYYLNKTQFCPPKARGWEWYWLYRQSNQQLFTLEHENYRSSNWREYFNCFFSRDGKKIFAAISAGIQVWDTNTKAVVKVIRLKKTPLCSDLSPDGRTILFNTVDGNLQLLDVQTQKVIRKYSHNIIKPEHCTFSPDGSMVACSGKEGVYIWKTTQKKLFQKLEKHEKIYACAFSPDNKKIVTGGTFETLQLWDIKSGKHLKEFKGHKNIISYCVYSPDGNKILSTSYDGTMKLWNREGKLLHSFEDASTPEKLLKQALSSCHFSPDGRRVISTGKDNILRLWSVKTGKLLARLKGHNDHILNADYSSDGKNVVTISDDGTLKVWSTLKKNNPQILRGHIAKVNFCSFSSKGNKLISASSDSRLIIWDMKSKKPIKTITGHWGSVRGSLFNESGTKIVSCGKDQTLRIWNNQGKLLKRVTFGEAIRSCTWTPNENVAVFIDKKLIFTDMNTGHQKTVLETAGNIRKIAFHPKQPLILILLESKEIQLRNTNTWKLSAKKKIPDTEATSLTFSPDGKLFVTTHPESINVWETKTFKLLKKLQGHDGEVLCGIFTKDGKRFISNHDHSLQIWNIDTGEPLLTLEGHTGIIEYLTLSKDGTKIASCAQDHTIRIWDIDSFTTRN</sequence>
<dbReference type="PANTHER" id="PTHR22847">
    <property type="entry name" value="WD40 REPEAT PROTEIN"/>
    <property type="match status" value="1"/>
</dbReference>
<gene>
    <name evidence="13" type="ORF">UABAM_05571</name>
</gene>
<dbReference type="InterPro" id="IPR011047">
    <property type="entry name" value="Quinoprotein_ADH-like_sf"/>
</dbReference>
<dbReference type="GO" id="GO:0004674">
    <property type="term" value="F:protein serine/threonine kinase activity"/>
    <property type="evidence" value="ECO:0007669"/>
    <property type="project" value="UniProtKB-KW"/>
</dbReference>
<feature type="repeat" description="WD" evidence="9">
    <location>
        <begin position="739"/>
        <end position="780"/>
    </location>
</feature>
<dbReference type="PROSITE" id="PS50011">
    <property type="entry name" value="PROTEIN_KINASE_DOM"/>
    <property type="match status" value="1"/>
</dbReference>
<dbReference type="InterPro" id="IPR015943">
    <property type="entry name" value="WD40/YVTN_repeat-like_dom_sf"/>
</dbReference>
<dbReference type="Gene3D" id="1.10.510.10">
    <property type="entry name" value="Transferase(Phosphotransferase) domain 1"/>
    <property type="match status" value="1"/>
</dbReference>
<dbReference type="InterPro" id="IPR000719">
    <property type="entry name" value="Prot_kinase_dom"/>
</dbReference>
<dbReference type="PROSITE" id="PS00107">
    <property type="entry name" value="PROTEIN_KINASE_ATP"/>
    <property type="match status" value="1"/>
</dbReference>
<keyword evidence="8 10" id="KW-0067">ATP-binding</keyword>
<dbReference type="InterPro" id="IPR019775">
    <property type="entry name" value="WD40_repeat_CS"/>
</dbReference>
<dbReference type="InterPro" id="IPR017441">
    <property type="entry name" value="Protein_kinase_ATP_BS"/>
</dbReference>
<evidence type="ECO:0000256" key="1">
    <source>
        <dbReference type="ARBA" id="ARBA00012513"/>
    </source>
</evidence>
<dbReference type="CDD" id="cd00200">
    <property type="entry name" value="WD40"/>
    <property type="match status" value="2"/>
</dbReference>
<evidence type="ECO:0000313" key="13">
    <source>
        <dbReference type="EMBL" id="BBM87168.1"/>
    </source>
</evidence>
<dbReference type="SMART" id="SM00220">
    <property type="entry name" value="S_TKc"/>
    <property type="match status" value="1"/>
</dbReference>
<dbReference type="EMBL" id="AP019860">
    <property type="protein sequence ID" value="BBM87168.1"/>
    <property type="molecule type" value="Genomic_DNA"/>
</dbReference>
<feature type="repeat" description="WD" evidence="9">
    <location>
        <begin position="607"/>
        <end position="639"/>
    </location>
</feature>
<evidence type="ECO:0000256" key="4">
    <source>
        <dbReference type="ARBA" id="ARBA00022679"/>
    </source>
</evidence>
<name>A0A5S9IS66_UABAM</name>
<keyword evidence="3 9" id="KW-0853">WD repeat</keyword>
<keyword evidence="5" id="KW-0677">Repeat</keyword>
<dbReference type="SUPFAM" id="SSF50978">
    <property type="entry name" value="WD40 repeat-like"/>
    <property type="match status" value="1"/>
</dbReference>
<evidence type="ECO:0000256" key="9">
    <source>
        <dbReference type="PROSITE-ProRule" id="PRU00221"/>
    </source>
</evidence>
<feature type="domain" description="Protein kinase" evidence="12">
    <location>
        <begin position="28"/>
        <end position="283"/>
    </location>
</feature>
<organism evidence="13 14">
    <name type="scientific">Uabimicrobium amorphum</name>
    <dbReference type="NCBI Taxonomy" id="2596890"/>
    <lineage>
        <taxon>Bacteria</taxon>
        <taxon>Pseudomonadati</taxon>
        <taxon>Planctomycetota</taxon>
        <taxon>Candidatus Uabimicrobiia</taxon>
        <taxon>Candidatus Uabimicrobiales</taxon>
        <taxon>Candidatus Uabimicrobiaceae</taxon>
        <taxon>Candidatus Uabimicrobium</taxon>
    </lineage>
</organism>
<dbReference type="EC" id="2.7.11.1" evidence="1"/>
<feature type="transmembrane region" description="Helical" evidence="11">
    <location>
        <begin position="308"/>
        <end position="331"/>
    </location>
</feature>
<dbReference type="KEGG" id="uam:UABAM_05571"/>
<evidence type="ECO:0000256" key="8">
    <source>
        <dbReference type="ARBA" id="ARBA00022840"/>
    </source>
</evidence>
<evidence type="ECO:0000313" key="14">
    <source>
        <dbReference type="Proteomes" id="UP000326354"/>
    </source>
</evidence>
<dbReference type="PROSITE" id="PS50082">
    <property type="entry name" value="WD_REPEATS_2"/>
    <property type="match status" value="8"/>
</dbReference>
<dbReference type="SUPFAM" id="SSF50998">
    <property type="entry name" value="Quinoprotein alcohol dehydrogenase-like"/>
    <property type="match status" value="1"/>
</dbReference>